<dbReference type="InterPro" id="IPR035897">
    <property type="entry name" value="Toll_tir_struct_dom_sf"/>
</dbReference>
<keyword evidence="15" id="KW-0675">Receptor</keyword>
<dbReference type="InterPro" id="IPR001611">
    <property type="entry name" value="Leu-rich_rpt"/>
</dbReference>
<dbReference type="InterPro" id="IPR013783">
    <property type="entry name" value="Ig-like_fold"/>
</dbReference>
<keyword evidence="22" id="KW-1185">Reference proteome</keyword>
<keyword evidence="10" id="KW-0391">Immunity</keyword>
<dbReference type="PANTHER" id="PTHR24365:SF541">
    <property type="entry name" value="PROTEIN TOLL-RELATED"/>
    <property type="match status" value="1"/>
</dbReference>
<evidence type="ECO:0000259" key="19">
    <source>
        <dbReference type="PROSITE" id="PS50104"/>
    </source>
</evidence>
<dbReference type="PROSITE" id="PS51450">
    <property type="entry name" value="LRR"/>
    <property type="match status" value="1"/>
</dbReference>
<dbReference type="SMART" id="SM00082">
    <property type="entry name" value="LRRCT"/>
    <property type="match status" value="1"/>
</dbReference>
<organism evidence="21 22">
    <name type="scientific">Mytilus edulis</name>
    <name type="common">Blue mussel</name>
    <dbReference type="NCBI Taxonomy" id="6550"/>
    <lineage>
        <taxon>Eukaryota</taxon>
        <taxon>Metazoa</taxon>
        <taxon>Spiralia</taxon>
        <taxon>Lophotrochozoa</taxon>
        <taxon>Mollusca</taxon>
        <taxon>Bivalvia</taxon>
        <taxon>Autobranchia</taxon>
        <taxon>Pteriomorphia</taxon>
        <taxon>Mytilida</taxon>
        <taxon>Mytiloidea</taxon>
        <taxon>Mytilidae</taxon>
        <taxon>Mytilinae</taxon>
        <taxon>Mytilus</taxon>
    </lineage>
</organism>
<comment type="similarity">
    <text evidence="2">Belongs to the Toll-like receptor family.</text>
</comment>
<dbReference type="SMART" id="SM00255">
    <property type="entry name" value="TIR"/>
    <property type="match status" value="1"/>
</dbReference>
<dbReference type="InterPro" id="IPR036179">
    <property type="entry name" value="Ig-like_dom_sf"/>
</dbReference>
<comment type="caution">
    <text evidence="21">The sequence shown here is derived from an EMBL/GenBank/DDBJ whole genome shotgun (WGS) entry which is preliminary data.</text>
</comment>
<evidence type="ECO:0000256" key="18">
    <source>
        <dbReference type="SAM" id="Phobius"/>
    </source>
</evidence>
<dbReference type="CDD" id="cd00096">
    <property type="entry name" value="Ig"/>
    <property type="match status" value="1"/>
</dbReference>
<dbReference type="FunFam" id="3.40.50.10140:FF:000001">
    <property type="entry name" value="Toll-like receptor 2"/>
    <property type="match status" value="1"/>
</dbReference>
<dbReference type="GO" id="GO:0038023">
    <property type="term" value="F:signaling receptor activity"/>
    <property type="evidence" value="ECO:0007669"/>
    <property type="project" value="TreeGrafter"/>
</dbReference>
<reference evidence="21" key="1">
    <citation type="submission" date="2021-03" db="EMBL/GenBank/DDBJ databases">
        <authorList>
            <person name="Bekaert M."/>
        </authorList>
    </citation>
    <scope>NUCLEOTIDE SEQUENCE</scope>
</reference>
<evidence type="ECO:0000259" key="20">
    <source>
        <dbReference type="PROSITE" id="PS50835"/>
    </source>
</evidence>
<feature type="domain" description="Ig-like" evidence="20">
    <location>
        <begin position="446"/>
        <end position="520"/>
    </location>
</feature>
<dbReference type="GO" id="GO:0005886">
    <property type="term" value="C:plasma membrane"/>
    <property type="evidence" value="ECO:0007669"/>
    <property type="project" value="TreeGrafter"/>
</dbReference>
<dbReference type="Pfam" id="PF13676">
    <property type="entry name" value="TIR_2"/>
    <property type="match status" value="1"/>
</dbReference>
<evidence type="ECO:0000313" key="22">
    <source>
        <dbReference type="Proteomes" id="UP000683360"/>
    </source>
</evidence>
<dbReference type="InterPro" id="IPR003599">
    <property type="entry name" value="Ig_sub"/>
</dbReference>
<keyword evidence="5" id="KW-0433">Leucine-rich repeat</keyword>
<dbReference type="Gene3D" id="2.60.40.10">
    <property type="entry name" value="Immunoglobulins"/>
    <property type="match status" value="4"/>
</dbReference>
<dbReference type="SUPFAM" id="SSF48726">
    <property type="entry name" value="Immunoglobulin"/>
    <property type="match status" value="4"/>
</dbReference>
<dbReference type="InterPro" id="IPR003598">
    <property type="entry name" value="Ig_sub2"/>
</dbReference>
<dbReference type="Gene3D" id="3.80.10.10">
    <property type="entry name" value="Ribonuclease Inhibitor"/>
    <property type="match status" value="2"/>
</dbReference>
<evidence type="ECO:0000256" key="6">
    <source>
        <dbReference type="ARBA" id="ARBA00022692"/>
    </source>
</evidence>
<dbReference type="OrthoDB" id="6159398at2759"/>
<evidence type="ECO:0000256" key="10">
    <source>
        <dbReference type="ARBA" id="ARBA00022859"/>
    </source>
</evidence>
<dbReference type="InterPro" id="IPR013098">
    <property type="entry name" value="Ig_I-set"/>
</dbReference>
<evidence type="ECO:0000256" key="8">
    <source>
        <dbReference type="ARBA" id="ARBA00022737"/>
    </source>
</evidence>
<dbReference type="SUPFAM" id="SSF52200">
    <property type="entry name" value="Toll/Interleukin receptor TIR domain"/>
    <property type="match status" value="1"/>
</dbReference>
<accession>A0A8S3RD44</accession>
<evidence type="ECO:0000256" key="14">
    <source>
        <dbReference type="ARBA" id="ARBA00023157"/>
    </source>
</evidence>
<keyword evidence="17" id="KW-0175">Coiled coil</keyword>
<name>A0A8S3RD44_MYTED</name>
<dbReference type="PANTHER" id="PTHR24365">
    <property type="entry name" value="TOLL-LIKE RECEPTOR"/>
    <property type="match status" value="1"/>
</dbReference>
<proteinExistence type="inferred from homology"/>
<evidence type="ECO:0000256" key="17">
    <source>
        <dbReference type="SAM" id="Coils"/>
    </source>
</evidence>
<feature type="domain" description="Ig-like" evidence="20">
    <location>
        <begin position="179"/>
        <end position="254"/>
    </location>
</feature>
<feature type="domain" description="Ig-like" evidence="20">
    <location>
        <begin position="110"/>
        <end position="166"/>
    </location>
</feature>
<comment type="similarity">
    <text evidence="3">Belongs to the interleukin-1 receptor family.</text>
</comment>
<dbReference type="EMBL" id="CAJPWZ010000984">
    <property type="protein sequence ID" value="CAG2204858.1"/>
    <property type="molecule type" value="Genomic_DNA"/>
</dbReference>
<keyword evidence="12" id="KW-0520">NAD</keyword>
<evidence type="ECO:0000256" key="7">
    <source>
        <dbReference type="ARBA" id="ARBA00022729"/>
    </source>
</evidence>
<dbReference type="InterPro" id="IPR032675">
    <property type="entry name" value="LRR_dom_sf"/>
</dbReference>
<evidence type="ECO:0000256" key="13">
    <source>
        <dbReference type="ARBA" id="ARBA00023136"/>
    </source>
</evidence>
<dbReference type="SMART" id="SM00409">
    <property type="entry name" value="IG"/>
    <property type="match status" value="4"/>
</dbReference>
<evidence type="ECO:0000256" key="1">
    <source>
        <dbReference type="ARBA" id="ARBA00004479"/>
    </source>
</evidence>
<dbReference type="SUPFAM" id="SSF52058">
    <property type="entry name" value="L domain-like"/>
    <property type="match status" value="1"/>
</dbReference>
<keyword evidence="8" id="KW-0677">Repeat</keyword>
<dbReference type="Proteomes" id="UP000683360">
    <property type="component" value="Unassembled WGS sequence"/>
</dbReference>
<dbReference type="InterPro" id="IPR000157">
    <property type="entry name" value="TIR_dom"/>
</dbReference>
<dbReference type="PRINTS" id="PR01537">
    <property type="entry name" value="INTRLKN1R1F"/>
</dbReference>
<evidence type="ECO:0000256" key="16">
    <source>
        <dbReference type="ARBA" id="ARBA00023180"/>
    </source>
</evidence>
<evidence type="ECO:0000256" key="9">
    <source>
        <dbReference type="ARBA" id="ARBA00022801"/>
    </source>
</evidence>
<keyword evidence="11 18" id="KW-1133">Transmembrane helix</keyword>
<comment type="subcellular location">
    <subcellularLocation>
        <location evidence="1">Membrane</location>
        <topology evidence="1">Single-pass type I membrane protein</topology>
    </subcellularLocation>
</comment>
<dbReference type="InterPro" id="IPR007110">
    <property type="entry name" value="Ig-like_dom"/>
</dbReference>
<sequence>MGRISNCFEEHSGQFVNLLSKDLNHIVFMLHTRNAITKEQKLSILDSSPYSGIKKLFEYIEINEEILRTFIDILDKLYKTENGGIANFVQIAARYYFTSEPLKSLSFEIGTDVVLSCEVSDEYGVQWFKNEIEIQSNKKYNLRNNGLVHKLAILNAQPEDSGDYVCKCCYDRTECIIKADIKEIESLKNLEVVEGGSLQLTCTLNANVKVKWSRNGEELSRDIHTANETTEDFFFKYTLTIKNVKEEYSGEYNCLDIKTSGIHALNAFVMGRIQDCFKENRDVIVELLSRNLNQIVFKLHRRNIISDNEKLGVECSLSPALGIRDLFYYIEENDKSEEFIDVLNQTENGGIAHLVRLSANYYFTSELKNSEFAIGTDVVLSCEISNDRTVQWFKNGIELTTCSKYTITKDFLVHQLIILDAQEEDAGDYLCECCYAKTRCRLKAGLQVIKALRDVELVKGETLHLSCKLNRDLNIKWLKNGREISCDKQTDCKKISQENLFKYTLKMKNIKMINSGEYSCVCGNFKTSCFVIITDIPIEQIINARTTEKLYEIQGKKEELAQKEEKIVKEETKLLETKTEIKNREMEIKEKAEEIEIQRSKLALKEKEMKEREIQLELKEAKFCELEMEKIMLKKDSLTLTQQSEELKFTRANANMMQNELEKLKHEKTELEKRIEILEKYIDNGSVKHEQTITEIRQTYENMITKMKAEHDDTLSSIDKKLEEMQQKQSGICGWNIKMKYWSRLIPFIALHCGTMFVLCISDTTLVEPSLAFNISKNNKSFNNGCSSNRRCKCLDSNEGILADCSALGLTKSPHFQEGVVNFLSLDDDTYYTGVFQNLKYLQYLDVSNNSNANKSYYCPDKVFQELSSLQSLFIDGVQNVTFGKGFSTLKNLTMLKITGIAVQRIINKEYFNNFPNLEHLDISATLEWRNITDFALTNFEKGSLQKLPKLQYLDISYHRKLRMCGFRNVTNDLPKTSIRILKANYLECERSVSTVLFVEDIKPLNTTNLEKLYLDGNNLEETDYLVPLHLPPSLYYFSARDNRWVIDRYAYYYISALTGIKTVDLSFQNKHQFSQSKNSWLCTDSSHETTHCICDRVPDPFGPICNLTNLQYFDLSSNRAVDISSYVFGYLTGLKHLEIDNNLLGNSNIFNTDDSAFIFENQTNLMFLNMSSNRLSILFRNFLIRSSKLNTILMDHNLLTDWNISLYHMKDLQFLDISWNQILYLSSDGMNLLEKAFHVNTTIDMSNNPFECSCNSIYFLKWLQLHQKHFKGFDSYSCTYLHQYFDIPEANIHLIKDCNSYVGVIVSAAIGIIVFLAVISSMIIYRYRWKLRYWYYIFKGAYGGDRVKTACNFQFDVFVSYAEKDRWFPKEHMIEYLEKQGALRLCIHDRDFIAGSAIAENITNAIHNSRKFVCILTNNFLKSKWCMYEFNMALEDIVVTRQGRNSIIIVQLSSTDVRNIPREMRYIMNEDTYIDYPKDEENRIIFWESFERDLKF</sequence>
<dbReference type="SMART" id="SM00408">
    <property type="entry name" value="IGc2"/>
    <property type="match status" value="4"/>
</dbReference>
<dbReference type="InterPro" id="IPR000483">
    <property type="entry name" value="Cys-rich_flank_reg_C"/>
</dbReference>
<gene>
    <name evidence="21" type="ORF">MEDL_19235</name>
</gene>
<keyword evidence="9" id="KW-0378">Hydrolase</keyword>
<feature type="domain" description="TIR" evidence="19">
    <location>
        <begin position="1354"/>
        <end position="1495"/>
    </location>
</feature>
<feature type="coiled-coil region" evidence="17">
    <location>
        <begin position="553"/>
        <end position="681"/>
    </location>
</feature>
<dbReference type="Gene3D" id="3.40.50.10140">
    <property type="entry name" value="Toll/interleukin-1 receptor homology (TIR) domain"/>
    <property type="match status" value="1"/>
</dbReference>
<evidence type="ECO:0000256" key="12">
    <source>
        <dbReference type="ARBA" id="ARBA00023027"/>
    </source>
</evidence>
<keyword evidence="4" id="KW-0399">Innate immunity</keyword>
<evidence type="ECO:0000256" key="4">
    <source>
        <dbReference type="ARBA" id="ARBA00022588"/>
    </source>
</evidence>
<keyword evidence="6 18" id="KW-0812">Transmembrane</keyword>
<dbReference type="GO" id="GO:0007165">
    <property type="term" value="P:signal transduction"/>
    <property type="evidence" value="ECO:0007669"/>
    <property type="project" value="InterPro"/>
</dbReference>
<feature type="transmembrane region" description="Helical" evidence="18">
    <location>
        <begin position="1302"/>
        <end position="1326"/>
    </location>
</feature>
<dbReference type="Pfam" id="PF07679">
    <property type="entry name" value="I-set"/>
    <property type="match status" value="4"/>
</dbReference>
<feature type="domain" description="Ig-like" evidence="20">
    <location>
        <begin position="375"/>
        <end position="431"/>
    </location>
</feature>
<evidence type="ECO:0000313" key="21">
    <source>
        <dbReference type="EMBL" id="CAG2204858.1"/>
    </source>
</evidence>
<evidence type="ECO:0008006" key="23">
    <source>
        <dbReference type="Google" id="ProtNLM"/>
    </source>
</evidence>
<dbReference type="GO" id="GO:0016787">
    <property type="term" value="F:hydrolase activity"/>
    <property type="evidence" value="ECO:0007669"/>
    <property type="project" value="UniProtKB-KW"/>
</dbReference>
<keyword evidence="13 18" id="KW-0472">Membrane</keyword>
<keyword evidence="7" id="KW-0732">Signal</keyword>
<evidence type="ECO:0000256" key="11">
    <source>
        <dbReference type="ARBA" id="ARBA00022989"/>
    </source>
</evidence>
<evidence type="ECO:0000256" key="3">
    <source>
        <dbReference type="ARBA" id="ARBA00009752"/>
    </source>
</evidence>
<dbReference type="PROSITE" id="PS50835">
    <property type="entry name" value="IG_LIKE"/>
    <property type="match status" value="4"/>
</dbReference>
<keyword evidence="14" id="KW-1015">Disulfide bond</keyword>
<evidence type="ECO:0000256" key="2">
    <source>
        <dbReference type="ARBA" id="ARBA00009634"/>
    </source>
</evidence>
<dbReference type="GO" id="GO:0045087">
    <property type="term" value="P:innate immune response"/>
    <property type="evidence" value="ECO:0007669"/>
    <property type="project" value="UniProtKB-KW"/>
</dbReference>
<evidence type="ECO:0000256" key="5">
    <source>
        <dbReference type="ARBA" id="ARBA00022614"/>
    </source>
</evidence>
<keyword evidence="16" id="KW-0325">Glycoprotein</keyword>
<dbReference type="PROSITE" id="PS50104">
    <property type="entry name" value="TIR"/>
    <property type="match status" value="1"/>
</dbReference>
<protein>
    <recommendedName>
        <fullName evidence="23">TIR domain-containing protein</fullName>
    </recommendedName>
</protein>
<evidence type="ECO:0000256" key="15">
    <source>
        <dbReference type="ARBA" id="ARBA00023170"/>
    </source>
</evidence>